<comment type="caution">
    <text evidence="2">The sequence shown here is derived from an EMBL/GenBank/DDBJ whole genome shotgun (WGS) entry which is preliminary data.</text>
</comment>
<gene>
    <name evidence="2" type="ORF">A2U01_0011458</name>
</gene>
<evidence type="ECO:0000313" key="3">
    <source>
        <dbReference type="Proteomes" id="UP000265520"/>
    </source>
</evidence>
<keyword evidence="2" id="KW-0255">Endonuclease</keyword>
<name>A0A392MTE5_9FABA</name>
<proteinExistence type="predicted"/>
<evidence type="ECO:0000313" key="2">
    <source>
        <dbReference type="EMBL" id="MCH90542.1"/>
    </source>
</evidence>
<dbReference type="GO" id="GO:0004527">
    <property type="term" value="F:exonuclease activity"/>
    <property type="evidence" value="ECO:0007669"/>
    <property type="project" value="UniProtKB-KW"/>
</dbReference>
<dbReference type="InterPro" id="IPR035979">
    <property type="entry name" value="RBD_domain_sf"/>
</dbReference>
<keyword evidence="2" id="KW-0269">Exonuclease</keyword>
<dbReference type="Gene3D" id="3.30.70.330">
    <property type="match status" value="1"/>
</dbReference>
<evidence type="ECO:0000256" key="1">
    <source>
        <dbReference type="SAM" id="MobiDB-lite"/>
    </source>
</evidence>
<protein>
    <submittedName>
        <fullName evidence="2">Endonuclease/exonuclease/phosphatase family protein</fullName>
    </submittedName>
</protein>
<dbReference type="InterPro" id="IPR012677">
    <property type="entry name" value="Nucleotide-bd_a/b_plait_sf"/>
</dbReference>
<keyword evidence="3" id="KW-1185">Reference proteome</keyword>
<dbReference type="GO" id="GO:0003676">
    <property type="term" value="F:nucleic acid binding"/>
    <property type="evidence" value="ECO:0007669"/>
    <property type="project" value="InterPro"/>
</dbReference>
<sequence>MVFAKFGRVGEVYLPNKVDKWGRRFGFVKYKEVNNLEELIIKLGDVWCGSYKLRINLSKFGRNHNQKSSTPPPEINREVAFLETPVCVGKSFKEVLGEGKRKGPLEMDTVNCPLVTNIRSPPLFLEPDLGFLHILESSYVGRLVDGKNIKTIQLNLCMEGFRRTRVASMGDGLVLVFSETGEDVEQVIGNKVWWEGLLEELKPWFPNMVATKRDIWVRLHGVPLQLWSEGGFKFVIRVVEERGGPMEFVHVQREEDQLGWSVAVSSCDSGMRMDRGPELAMAEGDDFDDSESDMSGKGRQKVSEMEQEVHGRLGGNKNLEVNSQTPFRKAEMDRTCS</sequence>
<keyword evidence="2" id="KW-0378">Hydrolase</keyword>
<feature type="compositionally biased region" description="Basic and acidic residues" evidence="1">
    <location>
        <begin position="301"/>
        <end position="311"/>
    </location>
</feature>
<feature type="region of interest" description="Disordered" evidence="1">
    <location>
        <begin position="281"/>
        <end position="337"/>
    </location>
</feature>
<accession>A0A392MTE5</accession>
<organism evidence="2 3">
    <name type="scientific">Trifolium medium</name>
    <dbReference type="NCBI Taxonomy" id="97028"/>
    <lineage>
        <taxon>Eukaryota</taxon>
        <taxon>Viridiplantae</taxon>
        <taxon>Streptophyta</taxon>
        <taxon>Embryophyta</taxon>
        <taxon>Tracheophyta</taxon>
        <taxon>Spermatophyta</taxon>
        <taxon>Magnoliopsida</taxon>
        <taxon>eudicotyledons</taxon>
        <taxon>Gunneridae</taxon>
        <taxon>Pentapetalae</taxon>
        <taxon>rosids</taxon>
        <taxon>fabids</taxon>
        <taxon>Fabales</taxon>
        <taxon>Fabaceae</taxon>
        <taxon>Papilionoideae</taxon>
        <taxon>50 kb inversion clade</taxon>
        <taxon>NPAAA clade</taxon>
        <taxon>Hologalegina</taxon>
        <taxon>IRL clade</taxon>
        <taxon>Trifolieae</taxon>
        <taxon>Trifolium</taxon>
    </lineage>
</organism>
<dbReference type="SUPFAM" id="SSF54928">
    <property type="entry name" value="RNA-binding domain, RBD"/>
    <property type="match status" value="1"/>
</dbReference>
<reference evidence="2 3" key="1">
    <citation type="journal article" date="2018" name="Front. Plant Sci.">
        <title>Red Clover (Trifolium pratense) and Zigzag Clover (T. medium) - A Picture of Genomic Similarities and Differences.</title>
        <authorList>
            <person name="Dluhosova J."/>
            <person name="Istvanek J."/>
            <person name="Nedelnik J."/>
            <person name="Repkova J."/>
        </authorList>
    </citation>
    <scope>NUCLEOTIDE SEQUENCE [LARGE SCALE GENOMIC DNA]</scope>
    <source>
        <strain evidence="3">cv. 10/8</strain>
        <tissue evidence="2">Leaf</tissue>
    </source>
</reference>
<dbReference type="EMBL" id="LXQA010018540">
    <property type="protein sequence ID" value="MCH90542.1"/>
    <property type="molecule type" value="Genomic_DNA"/>
</dbReference>
<feature type="compositionally biased region" description="Basic and acidic residues" evidence="1">
    <location>
        <begin position="328"/>
        <end position="337"/>
    </location>
</feature>
<dbReference type="GO" id="GO:0004519">
    <property type="term" value="F:endonuclease activity"/>
    <property type="evidence" value="ECO:0007669"/>
    <property type="project" value="UniProtKB-KW"/>
</dbReference>
<dbReference type="AlphaFoldDB" id="A0A392MTE5"/>
<feature type="compositionally biased region" description="Acidic residues" evidence="1">
    <location>
        <begin position="283"/>
        <end position="292"/>
    </location>
</feature>
<feature type="non-terminal residue" evidence="2">
    <location>
        <position position="337"/>
    </location>
</feature>
<keyword evidence="2" id="KW-0540">Nuclease</keyword>
<dbReference type="Proteomes" id="UP000265520">
    <property type="component" value="Unassembled WGS sequence"/>
</dbReference>